<sequence length="147" mass="16783">MPFPSNKKPQISRQMLTQKRTAPTDTPPPPPLPQIHLENECLWAAKPRRRLWPLRWAWRRATIGTERWAPRSSWSSSSGRRVSRRRRPARGRQLRAAGGATSWTPWARQPAGRAPARAPPRGRTAPPAGAPCPARRWRRGPCRTPWT</sequence>
<evidence type="ECO:0000256" key="1">
    <source>
        <dbReference type="SAM" id="MobiDB-lite"/>
    </source>
</evidence>
<name>A0A0A9EV23_ARUDO</name>
<feature type="compositionally biased region" description="Polar residues" evidence="1">
    <location>
        <begin position="7"/>
        <end position="20"/>
    </location>
</feature>
<accession>A0A0A9EV23</accession>
<feature type="region of interest" description="Disordered" evidence="1">
    <location>
        <begin position="67"/>
        <end position="147"/>
    </location>
</feature>
<reference evidence="2" key="2">
    <citation type="journal article" date="2015" name="Data Brief">
        <title>Shoot transcriptome of the giant reed, Arundo donax.</title>
        <authorList>
            <person name="Barrero R.A."/>
            <person name="Guerrero F.D."/>
            <person name="Moolhuijzen P."/>
            <person name="Goolsby J.A."/>
            <person name="Tidwell J."/>
            <person name="Bellgard S.E."/>
            <person name="Bellgard M.I."/>
        </authorList>
    </citation>
    <scope>NUCLEOTIDE SEQUENCE</scope>
    <source>
        <tissue evidence="2">Shoot tissue taken approximately 20 cm above the soil surface</tissue>
    </source>
</reference>
<feature type="region of interest" description="Disordered" evidence="1">
    <location>
        <begin position="1"/>
        <end position="35"/>
    </location>
</feature>
<organism evidence="2">
    <name type="scientific">Arundo donax</name>
    <name type="common">Giant reed</name>
    <name type="synonym">Donax arundinaceus</name>
    <dbReference type="NCBI Taxonomy" id="35708"/>
    <lineage>
        <taxon>Eukaryota</taxon>
        <taxon>Viridiplantae</taxon>
        <taxon>Streptophyta</taxon>
        <taxon>Embryophyta</taxon>
        <taxon>Tracheophyta</taxon>
        <taxon>Spermatophyta</taxon>
        <taxon>Magnoliopsida</taxon>
        <taxon>Liliopsida</taxon>
        <taxon>Poales</taxon>
        <taxon>Poaceae</taxon>
        <taxon>PACMAD clade</taxon>
        <taxon>Arundinoideae</taxon>
        <taxon>Arundineae</taxon>
        <taxon>Arundo</taxon>
    </lineage>
</organism>
<reference evidence="2" key="1">
    <citation type="submission" date="2014-09" db="EMBL/GenBank/DDBJ databases">
        <authorList>
            <person name="Magalhaes I.L.F."/>
            <person name="Oliveira U."/>
            <person name="Santos F.R."/>
            <person name="Vidigal T.H.D.A."/>
            <person name="Brescovit A.D."/>
            <person name="Santos A.J."/>
        </authorList>
    </citation>
    <scope>NUCLEOTIDE SEQUENCE</scope>
    <source>
        <tissue evidence="2">Shoot tissue taken approximately 20 cm above the soil surface</tissue>
    </source>
</reference>
<feature type="compositionally biased region" description="Low complexity" evidence="1">
    <location>
        <begin position="70"/>
        <end position="80"/>
    </location>
</feature>
<dbReference type="EMBL" id="GBRH01197998">
    <property type="protein sequence ID" value="JAD99897.1"/>
    <property type="molecule type" value="Transcribed_RNA"/>
</dbReference>
<feature type="compositionally biased region" description="Basic residues" evidence="1">
    <location>
        <begin position="81"/>
        <end position="93"/>
    </location>
</feature>
<feature type="compositionally biased region" description="Low complexity" evidence="1">
    <location>
        <begin position="105"/>
        <end position="134"/>
    </location>
</feature>
<protein>
    <submittedName>
        <fullName evidence="2">Uncharacterized protein</fullName>
    </submittedName>
</protein>
<evidence type="ECO:0000313" key="2">
    <source>
        <dbReference type="EMBL" id="JAD99897.1"/>
    </source>
</evidence>
<dbReference type="AlphaFoldDB" id="A0A0A9EV23"/>
<proteinExistence type="predicted"/>